<dbReference type="EMBL" id="CP066681">
    <property type="protein sequence ID" value="QQG36188.1"/>
    <property type="molecule type" value="Genomic_DNA"/>
</dbReference>
<reference evidence="1 2" key="1">
    <citation type="submission" date="2020-07" db="EMBL/GenBank/DDBJ databases">
        <title>Huge and variable diversity of episymbiotic CPR bacteria and DPANN archaea in groundwater ecosystems.</title>
        <authorList>
            <person name="He C.Y."/>
            <person name="Keren R."/>
            <person name="Whittaker M."/>
            <person name="Farag I.F."/>
            <person name="Doudna J."/>
            <person name="Cate J.H.D."/>
            <person name="Banfield J.F."/>
        </authorList>
    </citation>
    <scope>NUCLEOTIDE SEQUENCE [LARGE SCALE GENOMIC DNA]</scope>
    <source>
        <strain evidence="1">NC_groundwater_70_Ag_B-0.1um_54_66</strain>
    </source>
</reference>
<sequence length="77" mass="8846">MSDPDSPQTPPPATESIEALLLLQTCTLDGIFHRFLEHMEINRYSEDRIHVALRAQAQCQATARTLKSWRRQAEEKP</sequence>
<proteinExistence type="predicted"/>
<evidence type="ECO:0000313" key="1">
    <source>
        <dbReference type="EMBL" id="QQG36188.1"/>
    </source>
</evidence>
<dbReference type="Proteomes" id="UP000595362">
    <property type="component" value="Chromosome"/>
</dbReference>
<protein>
    <submittedName>
        <fullName evidence="1">Uncharacterized protein</fullName>
    </submittedName>
</protein>
<gene>
    <name evidence="1" type="ORF">HYS17_11990</name>
</gene>
<name>A0A7T5R259_9BACT</name>
<organism evidence="1 2">
    <name type="scientific">Micavibrio aeruginosavorus</name>
    <dbReference type="NCBI Taxonomy" id="349221"/>
    <lineage>
        <taxon>Bacteria</taxon>
        <taxon>Pseudomonadati</taxon>
        <taxon>Bdellovibrionota</taxon>
        <taxon>Bdellovibrionia</taxon>
        <taxon>Bdellovibrionales</taxon>
        <taxon>Pseudobdellovibrionaceae</taxon>
        <taxon>Micavibrio</taxon>
    </lineage>
</organism>
<accession>A0A7T5R259</accession>
<dbReference type="AlphaFoldDB" id="A0A7T5R259"/>
<evidence type="ECO:0000313" key="2">
    <source>
        <dbReference type="Proteomes" id="UP000595362"/>
    </source>
</evidence>